<dbReference type="FunFam" id="3.30.2040.10:FF:000001">
    <property type="entry name" value="D-glutamate cyclase, mitochondrial"/>
    <property type="match status" value="1"/>
</dbReference>
<dbReference type="InParanoid" id="A0A6C2YK06"/>
<evidence type="ECO:0000313" key="3">
    <source>
        <dbReference type="EMBL" id="VIP01707.1"/>
    </source>
</evidence>
<protein>
    <recommendedName>
        <fullName evidence="5">Hydro-lyase</fullName>
    </recommendedName>
</protein>
<organism evidence="3">
    <name type="scientific">Tuwongella immobilis</name>
    <dbReference type="NCBI Taxonomy" id="692036"/>
    <lineage>
        <taxon>Bacteria</taxon>
        <taxon>Pseudomonadati</taxon>
        <taxon>Planctomycetota</taxon>
        <taxon>Planctomycetia</taxon>
        <taxon>Gemmatales</taxon>
        <taxon>Gemmataceae</taxon>
        <taxon>Tuwongella</taxon>
    </lineage>
</organism>
<dbReference type="PANTHER" id="PTHR32022">
    <property type="entry name" value="D-GLUTAMATE CYCLASE, MITOCHONDRIAL"/>
    <property type="match status" value="1"/>
</dbReference>
<evidence type="ECO:0008006" key="5">
    <source>
        <dbReference type="Google" id="ProtNLM"/>
    </source>
</evidence>
<sequence length="263" mass="29083">MNLESFTTAAAVRHAARSGELTGPTPGLAMGYVQANLVILPKDDAFDFLLFCQRNPRPCPLLDVTEVGSPEPRTIAPGADIRTDLPAYRVFRDGQLVDEPTNLLGLWRDDLVGFLIGCSFTFENALLAADLPVRHIEECRNVPMYRTNIACKPAGRFHGPMVVSMRPMTPSQTVRATTICSRFPRAHGAPIHFGNPESIGIPRIDQPDFGDSVQIRPDEIPVFWACGVTPQAVIMEAKLPFVMTHKPGHMFLTDLRDHELENL</sequence>
<dbReference type="KEGG" id="tim:GMBLW1_22530"/>
<reference evidence="3" key="1">
    <citation type="submission" date="2019-04" db="EMBL/GenBank/DDBJ databases">
        <authorList>
            <consortium name="Science for Life Laboratories"/>
        </authorList>
    </citation>
    <scope>NUCLEOTIDE SEQUENCE</scope>
    <source>
        <strain evidence="3">MBLW1</strain>
    </source>
</reference>
<dbReference type="AlphaFoldDB" id="A0A6C2YK06"/>
<keyword evidence="4" id="KW-1185">Reference proteome</keyword>
<dbReference type="NCBIfam" id="NF003969">
    <property type="entry name" value="PRK05463.1"/>
    <property type="match status" value="1"/>
</dbReference>
<comment type="similarity">
    <text evidence="1">Belongs to the D-glutamate cyclase family.</text>
</comment>
<dbReference type="HAMAP" id="MF_01830">
    <property type="entry name" value="Hydro_lyase"/>
    <property type="match status" value="1"/>
</dbReference>
<keyword evidence="2" id="KW-0456">Lyase</keyword>
<accession>A0A6C2YK06</accession>
<dbReference type="PANTHER" id="PTHR32022:SF10">
    <property type="entry name" value="D-GLUTAMATE CYCLASE, MITOCHONDRIAL"/>
    <property type="match status" value="1"/>
</dbReference>
<name>A0A6C2YK06_9BACT</name>
<dbReference type="Gene3D" id="3.40.1640.10">
    <property type="entry name" value="PSTPO5379-like"/>
    <property type="match status" value="1"/>
</dbReference>
<proteinExistence type="inferred from homology"/>
<dbReference type="GO" id="GO:0016829">
    <property type="term" value="F:lyase activity"/>
    <property type="evidence" value="ECO:0007669"/>
    <property type="project" value="UniProtKB-KW"/>
</dbReference>
<dbReference type="EMBL" id="LR586016">
    <property type="protein sequence ID" value="VIP01707.1"/>
    <property type="molecule type" value="Genomic_DNA"/>
</dbReference>
<gene>
    <name evidence="3" type="ORF">GMBLW1_22530</name>
</gene>
<dbReference type="Pfam" id="PF07286">
    <property type="entry name" value="D-Glu_cyclase"/>
    <property type="match status" value="1"/>
</dbReference>
<evidence type="ECO:0000313" key="4">
    <source>
        <dbReference type="Proteomes" id="UP000464378"/>
    </source>
</evidence>
<dbReference type="Gene3D" id="3.30.2040.10">
    <property type="entry name" value="PSTPO5379-like domain"/>
    <property type="match status" value="1"/>
</dbReference>
<dbReference type="PIRSF" id="PIRSF029755">
    <property type="entry name" value="UCP029755"/>
    <property type="match status" value="1"/>
</dbReference>
<evidence type="ECO:0000256" key="1">
    <source>
        <dbReference type="ARBA" id="ARBA00007896"/>
    </source>
</evidence>
<dbReference type="SUPFAM" id="SSF160920">
    <property type="entry name" value="PSTPO5379-like"/>
    <property type="match status" value="1"/>
</dbReference>
<dbReference type="Proteomes" id="UP000464378">
    <property type="component" value="Chromosome"/>
</dbReference>
<evidence type="ECO:0000256" key="2">
    <source>
        <dbReference type="ARBA" id="ARBA00023239"/>
    </source>
</evidence>
<dbReference type="InterPro" id="IPR038021">
    <property type="entry name" value="Putative_hydro-lyase"/>
</dbReference>
<dbReference type="EMBL" id="LR593887">
    <property type="protein sequence ID" value="VTR99209.1"/>
    <property type="molecule type" value="Genomic_DNA"/>
</dbReference>
<dbReference type="InterPro" id="IPR016938">
    <property type="entry name" value="UPF0317"/>
</dbReference>
<dbReference type="InterPro" id="IPR009906">
    <property type="entry name" value="D-Glu_cyclase"/>
</dbReference>